<dbReference type="InterPro" id="IPR011989">
    <property type="entry name" value="ARM-like"/>
</dbReference>
<proteinExistence type="predicted"/>
<accession>A0ABQ9Y4V5</accession>
<feature type="compositionally biased region" description="Basic and acidic residues" evidence="1">
    <location>
        <begin position="1"/>
        <end position="10"/>
    </location>
</feature>
<sequence length="622" mass="70651">MERRFPHFDTGEEADSQSSESTIQLRQQPLGPRPECSEDPQDFPECQYLLNLLTQLESQDRSIFAETLQLISEIVRGERGKQARTFIHRINAIQTFLNILFASENPEVLTSLYTIFAHLSFESHSTVSTIMTKEFVERSFSVLSVADDFLAQEILMVISHSASLHEQYKQLLKQYEAETYLLNCLTARHPVTVDANPNSCCATFRVTNIRASTITQCFRCLTLLFQDSFPQQLLVETISASVPYFLCGNENVHEYSLRFAELFIPCSSKYQLEQITLPNNQMDPTNTTGISVLHYFIYSLREKHDDILGLLRTLQDIQFRIEIGIQTCLSTLSSVLSIFGRLVSLSEEYQQYLITSGMYPFIGSLFDCIVSFVTSGWDSIGAEYLEADTQSFLAACDSPTAVLDPHLALLEAIRTTLFSLPPTKRQHRCDEMMRSLEYKPFINQILTSQPGVIKAADCMIRSFLFFLSNCLSVPGRYSGIVLASLFPDMEDVDAKKRICQCLHDIITHESKSCLTETIRCLYFMASGSLDLQSVLIDSGALMQTWNARRCFVGSAMKYFVDCLITILRQDDQNVQSAGVLLEWVKDDTFEQELYEMSATGTSQNKQEAKRLIHYLETANRDV</sequence>
<protein>
    <submittedName>
        <fullName evidence="2">Uncharacterized protein</fullName>
    </submittedName>
</protein>
<reference evidence="2 3" key="1">
    <citation type="journal article" date="2022" name="bioRxiv">
        <title>Genomics of Preaxostyla Flagellates Illuminates Evolutionary Transitions and the Path Towards Mitochondrial Loss.</title>
        <authorList>
            <person name="Novak L.V.F."/>
            <person name="Treitli S.C."/>
            <person name="Pyrih J."/>
            <person name="Halakuc P."/>
            <person name="Pipaliya S.V."/>
            <person name="Vacek V."/>
            <person name="Brzon O."/>
            <person name="Soukal P."/>
            <person name="Eme L."/>
            <person name="Dacks J.B."/>
            <person name="Karnkowska A."/>
            <person name="Elias M."/>
            <person name="Hampl V."/>
        </authorList>
    </citation>
    <scope>NUCLEOTIDE SEQUENCE [LARGE SCALE GENOMIC DNA]</scope>
    <source>
        <strain evidence="2">NAU3</strain>
        <tissue evidence="2">Gut</tissue>
    </source>
</reference>
<evidence type="ECO:0000313" key="3">
    <source>
        <dbReference type="Proteomes" id="UP001281761"/>
    </source>
</evidence>
<organism evidence="2 3">
    <name type="scientific">Blattamonas nauphoetae</name>
    <dbReference type="NCBI Taxonomy" id="2049346"/>
    <lineage>
        <taxon>Eukaryota</taxon>
        <taxon>Metamonada</taxon>
        <taxon>Preaxostyla</taxon>
        <taxon>Oxymonadida</taxon>
        <taxon>Blattamonas</taxon>
    </lineage>
</organism>
<comment type="caution">
    <text evidence="2">The sequence shown here is derived from an EMBL/GenBank/DDBJ whole genome shotgun (WGS) entry which is preliminary data.</text>
</comment>
<evidence type="ECO:0000256" key="1">
    <source>
        <dbReference type="SAM" id="MobiDB-lite"/>
    </source>
</evidence>
<dbReference type="InterPro" id="IPR016024">
    <property type="entry name" value="ARM-type_fold"/>
</dbReference>
<feature type="region of interest" description="Disordered" evidence="1">
    <location>
        <begin position="1"/>
        <end position="39"/>
    </location>
</feature>
<keyword evidence="3" id="KW-1185">Reference proteome</keyword>
<feature type="compositionally biased region" description="Polar residues" evidence="1">
    <location>
        <begin position="16"/>
        <end position="27"/>
    </location>
</feature>
<evidence type="ECO:0000313" key="2">
    <source>
        <dbReference type="EMBL" id="KAK2958773.1"/>
    </source>
</evidence>
<dbReference type="EMBL" id="JARBJD010000035">
    <property type="protein sequence ID" value="KAK2958773.1"/>
    <property type="molecule type" value="Genomic_DNA"/>
</dbReference>
<dbReference type="SUPFAM" id="SSF48371">
    <property type="entry name" value="ARM repeat"/>
    <property type="match status" value="1"/>
</dbReference>
<name>A0ABQ9Y4V5_9EUKA</name>
<dbReference type="Gene3D" id="1.25.10.10">
    <property type="entry name" value="Leucine-rich Repeat Variant"/>
    <property type="match status" value="1"/>
</dbReference>
<gene>
    <name evidence="2" type="ORF">BLNAU_6276</name>
</gene>
<dbReference type="Proteomes" id="UP001281761">
    <property type="component" value="Unassembled WGS sequence"/>
</dbReference>